<feature type="chain" id="PRO_5040722389" description="Chitin-binding type-2 domain-containing protein" evidence="1">
    <location>
        <begin position="22"/>
        <end position="112"/>
    </location>
</feature>
<proteinExistence type="predicted"/>
<evidence type="ECO:0000313" key="2">
    <source>
        <dbReference type="EMBL" id="KAH9822026.1"/>
    </source>
</evidence>
<evidence type="ECO:0000256" key="1">
    <source>
        <dbReference type="SAM" id="SignalP"/>
    </source>
</evidence>
<name>A0A9W7VZU9_9PEZI</name>
<sequence length="112" mass="12188">MANIIKMLLALLAAHAATAIAAPPLLDPRDNNCPWSKRDINPTNSTNIDIVPDSLGRTRGICTNDIESTFYQECVYIWCGQRFTAPCFPNGSCTGGANTCLVNDFDYKAICT</sequence>
<reference evidence="2 3" key="2">
    <citation type="journal article" date="2021" name="Curr. Genet.">
        <title>Genetic response to nitrogen starvation in the aggressive Eucalyptus foliar pathogen Teratosphaeria destructans.</title>
        <authorList>
            <person name="Havenga M."/>
            <person name="Wingfield B.D."/>
            <person name="Wingfield M.J."/>
            <person name="Dreyer L.L."/>
            <person name="Roets F."/>
            <person name="Aylward J."/>
        </authorList>
    </citation>
    <scope>NUCLEOTIDE SEQUENCE [LARGE SCALE GENOMIC DNA]</scope>
    <source>
        <strain evidence="2">CMW44962</strain>
    </source>
</reference>
<accession>A0A9W7VZU9</accession>
<gene>
    <name evidence="2" type="ORF">Tdes44962_MAKER04819</name>
</gene>
<keyword evidence="3" id="KW-1185">Reference proteome</keyword>
<evidence type="ECO:0000313" key="3">
    <source>
        <dbReference type="Proteomes" id="UP001138500"/>
    </source>
</evidence>
<reference evidence="2 3" key="1">
    <citation type="journal article" date="2018" name="IMA Fungus">
        <title>IMA Genome-F 10: Nine draft genome sequences of Claviceps purpurea s.lat., including C. arundinis, C. humidiphila, and C. cf. spartinae, pseudomolecules for the pitch canker pathogen Fusarium circinatum, draft genome of Davidsoniella eucalypti, Grosmannia galeiformis, Quambalaria eucalypti, and Teratosphaeria destructans.</title>
        <authorList>
            <person name="Wingfield B.D."/>
            <person name="Liu M."/>
            <person name="Nguyen H.D."/>
            <person name="Lane F.A."/>
            <person name="Morgan S.W."/>
            <person name="De Vos L."/>
            <person name="Wilken P.M."/>
            <person name="Duong T.A."/>
            <person name="Aylward J."/>
            <person name="Coetzee M.P."/>
            <person name="Dadej K."/>
            <person name="De Beer Z.W."/>
            <person name="Findlay W."/>
            <person name="Havenga M."/>
            <person name="Kolarik M."/>
            <person name="Menzies J.G."/>
            <person name="Naidoo K."/>
            <person name="Pochopski O."/>
            <person name="Shoukouhi P."/>
            <person name="Santana Q.C."/>
            <person name="Seifert K.A."/>
            <person name="Soal N."/>
            <person name="Steenkamp E.T."/>
            <person name="Tatham C.T."/>
            <person name="van der Nest M.A."/>
            <person name="Wingfield M.J."/>
        </authorList>
    </citation>
    <scope>NUCLEOTIDE SEQUENCE [LARGE SCALE GENOMIC DNA]</scope>
    <source>
        <strain evidence="2">CMW44962</strain>
    </source>
</reference>
<protein>
    <recommendedName>
        <fullName evidence="4">Chitin-binding type-2 domain-containing protein</fullName>
    </recommendedName>
</protein>
<organism evidence="2 3">
    <name type="scientific">Teratosphaeria destructans</name>
    <dbReference type="NCBI Taxonomy" id="418781"/>
    <lineage>
        <taxon>Eukaryota</taxon>
        <taxon>Fungi</taxon>
        <taxon>Dikarya</taxon>
        <taxon>Ascomycota</taxon>
        <taxon>Pezizomycotina</taxon>
        <taxon>Dothideomycetes</taxon>
        <taxon>Dothideomycetidae</taxon>
        <taxon>Mycosphaerellales</taxon>
        <taxon>Teratosphaeriaceae</taxon>
        <taxon>Teratosphaeria</taxon>
    </lineage>
</organism>
<evidence type="ECO:0008006" key="4">
    <source>
        <dbReference type="Google" id="ProtNLM"/>
    </source>
</evidence>
<keyword evidence="1" id="KW-0732">Signal</keyword>
<dbReference type="EMBL" id="RIBY02002234">
    <property type="protein sequence ID" value="KAH9822026.1"/>
    <property type="molecule type" value="Genomic_DNA"/>
</dbReference>
<feature type="signal peptide" evidence="1">
    <location>
        <begin position="1"/>
        <end position="21"/>
    </location>
</feature>
<comment type="caution">
    <text evidence="2">The sequence shown here is derived from an EMBL/GenBank/DDBJ whole genome shotgun (WGS) entry which is preliminary data.</text>
</comment>
<dbReference type="Proteomes" id="UP001138500">
    <property type="component" value="Unassembled WGS sequence"/>
</dbReference>
<dbReference type="AlphaFoldDB" id="A0A9W7VZU9"/>